<name>A0AAD9KM40_RIDPI</name>
<accession>A0AAD9KM40</accession>
<keyword evidence="3" id="KW-1185">Reference proteome</keyword>
<dbReference type="EMBL" id="JAODUO010000828">
    <property type="protein sequence ID" value="KAK2174093.1"/>
    <property type="molecule type" value="Genomic_DNA"/>
</dbReference>
<comment type="caution">
    <text evidence="2">The sequence shown here is derived from an EMBL/GenBank/DDBJ whole genome shotgun (WGS) entry which is preliminary data.</text>
</comment>
<evidence type="ECO:0000313" key="3">
    <source>
        <dbReference type="Proteomes" id="UP001209878"/>
    </source>
</evidence>
<evidence type="ECO:0000256" key="1">
    <source>
        <dbReference type="SAM" id="MobiDB-lite"/>
    </source>
</evidence>
<dbReference type="AlphaFoldDB" id="A0AAD9KM40"/>
<sequence>MNEIKSGNIYDKLNKNPTADSNCNYDIIYKEITRAKTIDMPNKLVKFNRYKHKKSTWITHGLLTSIRYRDKMYKQLKLTDPSSNNYETIDDSMLKLMKSNQKPFQ</sequence>
<feature type="region of interest" description="Disordered" evidence="1">
    <location>
        <begin position="1"/>
        <end position="20"/>
    </location>
</feature>
<evidence type="ECO:0000313" key="2">
    <source>
        <dbReference type="EMBL" id="KAK2174093.1"/>
    </source>
</evidence>
<organism evidence="2 3">
    <name type="scientific">Ridgeia piscesae</name>
    <name type="common">Tubeworm</name>
    <dbReference type="NCBI Taxonomy" id="27915"/>
    <lineage>
        <taxon>Eukaryota</taxon>
        <taxon>Metazoa</taxon>
        <taxon>Spiralia</taxon>
        <taxon>Lophotrochozoa</taxon>
        <taxon>Annelida</taxon>
        <taxon>Polychaeta</taxon>
        <taxon>Sedentaria</taxon>
        <taxon>Canalipalpata</taxon>
        <taxon>Sabellida</taxon>
        <taxon>Siboglinidae</taxon>
        <taxon>Ridgeia</taxon>
    </lineage>
</organism>
<proteinExistence type="predicted"/>
<reference evidence="2" key="1">
    <citation type="journal article" date="2023" name="Mol. Biol. Evol.">
        <title>Third-Generation Sequencing Reveals the Adaptive Role of the Epigenome in Three Deep-Sea Polychaetes.</title>
        <authorList>
            <person name="Perez M."/>
            <person name="Aroh O."/>
            <person name="Sun Y."/>
            <person name="Lan Y."/>
            <person name="Juniper S.K."/>
            <person name="Young C.R."/>
            <person name="Angers B."/>
            <person name="Qian P.Y."/>
        </authorList>
    </citation>
    <scope>NUCLEOTIDE SEQUENCE</scope>
    <source>
        <strain evidence="2">R07B-5</strain>
    </source>
</reference>
<gene>
    <name evidence="2" type="ORF">NP493_829g00031</name>
</gene>
<protein>
    <submittedName>
        <fullName evidence="2">Uncharacterized protein</fullName>
    </submittedName>
</protein>
<dbReference type="Proteomes" id="UP001209878">
    <property type="component" value="Unassembled WGS sequence"/>
</dbReference>